<dbReference type="PANTHER" id="PTHR43668">
    <property type="entry name" value="ALLANTOINASE"/>
    <property type="match status" value="1"/>
</dbReference>
<feature type="domain" description="Amidohydrolase-related" evidence="5">
    <location>
        <begin position="470"/>
        <end position="654"/>
    </location>
</feature>
<dbReference type="SUPFAM" id="SSF51556">
    <property type="entry name" value="Metallo-dependent hydrolases"/>
    <property type="match status" value="1"/>
</dbReference>
<dbReference type="GO" id="GO:0004038">
    <property type="term" value="F:allantoinase activity"/>
    <property type="evidence" value="ECO:0007669"/>
    <property type="project" value="TreeGrafter"/>
</dbReference>
<dbReference type="InterPro" id="IPR002195">
    <property type="entry name" value="Dihydroorotase_CS"/>
</dbReference>
<sequence>MSRALASSKVLLDDAVCPATVIFSIESGKILSIVKEVLQDDHPILKDYDVSPEDFKDVSPLVIMPGLVDAHVHLNEPGRTEWEGFATGTRAAAAGGVTTVIDMPLNAIPPTTTVANFNLKINAARGQTWVDVGFWGGMVPTNLDDLVPLIRMGVRGFKGFLIESGVDEFPAITPNYIVKAMKRVRGEATMLMFHAEMQPHTKHQPPVLAVADGERTPRLVANESHECFVRDTGSVEIEEDGPNGYVQNGHANGQANGHIHQNGGAKYDDCENGEVEELSDDDDDDDDDELVVETPVALTEAVEELDLGRSASFVPKPVANLLHKHSNQAEFDEYKLEDENGADISNEERIALAKSPYLQGSEPQFGPYARMANPNHEETVAHKPSTPLAKPNEITDEKLKDNFEDPFVLAQKEDEALANVDPSLYSSFLASRPDNFETTAIAEIINCSLKYPDVPLHIVHLATHEAIPLMRAAKARGLPITAETCFHYLSLTAEKISACSTHFKCCPPIRSDANRQLLWRALRNDIITTVVSDHSPCTPELKGLEKGDFFSAWGGISSVGLGLPILYTEGQRLNPPISLQEITKWCSWNTAKQVGLSHVKGKLAVGFDADIILFDPETSYIVQNDQLFFKNKLTAYDGMEFQGRVVETLVRGVSVFSIKRGHSKEALGKLLLEPRHTSPSMSDKIINDKDLEDIQGLFQDPDPEINARRVEVYKTARENDISSFPSDLSIMSAFDDVLSCFSLGGQIKNIYRYGTYTTCQAQREKFWFAMWNGSFSEKDIDIEKVAANQRELERRQKVQEFYKQRLLEKKALGSSEDVWDERKTLLNRPFMENVSPQSFQE</sequence>
<protein>
    <recommendedName>
        <fullName evidence="5">Amidohydrolase-related domain-containing protein</fullName>
    </recommendedName>
</protein>
<dbReference type="EMBL" id="CP076752">
    <property type="protein sequence ID" value="QWW24873.1"/>
    <property type="molecule type" value="Genomic_DNA"/>
</dbReference>
<keyword evidence="3" id="KW-0378">Hydrolase</keyword>
<dbReference type="GO" id="GO:0046872">
    <property type="term" value="F:metal ion binding"/>
    <property type="evidence" value="ECO:0007669"/>
    <property type="project" value="UniProtKB-KW"/>
</dbReference>
<dbReference type="SUPFAM" id="SSF51338">
    <property type="entry name" value="Composite domain of metallo-dependent hydrolases"/>
    <property type="match status" value="1"/>
</dbReference>
<feature type="compositionally biased region" description="Polar residues" evidence="4">
    <location>
        <begin position="245"/>
        <end position="255"/>
    </location>
</feature>
<feature type="region of interest" description="Disordered" evidence="4">
    <location>
        <begin position="240"/>
        <end position="270"/>
    </location>
</feature>
<dbReference type="InterPro" id="IPR018228">
    <property type="entry name" value="DNase_TatD-rel_CS"/>
</dbReference>
<dbReference type="Pfam" id="PF11326">
    <property type="entry name" value="PANTS-like"/>
    <property type="match status" value="1"/>
</dbReference>
<feature type="domain" description="Amidohydrolase-related" evidence="5">
    <location>
        <begin position="62"/>
        <end position="199"/>
    </location>
</feature>
<dbReference type="InterPro" id="IPR032466">
    <property type="entry name" value="Metal_Hydrolase"/>
</dbReference>
<dbReference type="Pfam" id="PF01979">
    <property type="entry name" value="Amidohydro_1"/>
    <property type="match status" value="2"/>
</dbReference>
<evidence type="ECO:0000259" key="5">
    <source>
        <dbReference type="Pfam" id="PF01979"/>
    </source>
</evidence>
<evidence type="ECO:0000256" key="2">
    <source>
        <dbReference type="ARBA" id="ARBA00022723"/>
    </source>
</evidence>
<dbReference type="InterPro" id="IPR011059">
    <property type="entry name" value="Metal-dep_hydrolase_composite"/>
</dbReference>
<gene>
    <name evidence="6" type="ORF">CA7LBN_003730</name>
</gene>
<dbReference type="Proteomes" id="UP000825438">
    <property type="component" value="Chromosome IV"/>
</dbReference>
<evidence type="ECO:0000256" key="4">
    <source>
        <dbReference type="SAM" id="MobiDB-lite"/>
    </source>
</evidence>
<dbReference type="InterPro" id="IPR050138">
    <property type="entry name" value="DHOase/Allantoinase_Hydrolase"/>
</dbReference>
<organism evidence="6">
    <name type="scientific">Candidozyma auris</name>
    <name type="common">Yeast</name>
    <name type="synonym">Candida auris</name>
    <dbReference type="NCBI Taxonomy" id="498019"/>
    <lineage>
        <taxon>Eukaryota</taxon>
        <taxon>Fungi</taxon>
        <taxon>Dikarya</taxon>
        <taxon>Ascomycota</taxon>
        <taxon>Saccharomycotina</taxon>
        <taxon>Pichiomycetes</taxon>
        <taxon>Metschnikowiaceae</taxon>
        <taxon>Candidozyma</taxon>
    </lineage>
</organism>
<evidence type="ECO:0000256" key="3">
    <source>
        <dbReference type="ARBA" id="ARBA00022801"/>
    </source>
</evidence>
<accession>A0A8F2W332</accession>
<dbReference type="InterPro" id="IPR006680">
    <property type="entry name" value="Amidohydro-rel"/>
</dbReference>
<dbReference type="PROSITE" id="PS00482">
    <property type="entry name" value="DIHYDROOROTASE_1"/>
    <property type="match status" value="1"/>
</dbReference>
<reference evidence="6" key="1">
    <citation type="submission" date="2021-06" db="EMBL/GenBank/DDBJ databases">
        <title>Candida auris outbreak in lebanese hospital.</title>
        <authorList>
            <person name="Finianos M."/>
        </authorList>
    </citation>
    <scope>NUCLEOTIDE SEQUENCE</scope>
    <source>
        <strain evidence="6">CA7LBN</strain>
    </source>
</reference>
<dbReference type="InterPro" id="IPR021475">
    <property type="entry name" value="Pants/Emi1-like"/>
</dbReference>
<dbReference type="PANTHER" id="PTHR43668:SF2">
    <property type="entry name" value="ALLANTOINASE"/>
    <property type="match status" value="1"/>
</dbReference>
<evidence type="ECO:0000256" key="1">
    <source>
        <dbReference type="ARBA" id="ARBA00001947"/>
    </source>
</evidence>
<comment type="cofactor">
    <cofactor evidence="1">
        <name>Zn(2+)</name>
        <dbReference type="ChEBI" id="CHEBI:29105"/>
    </cofactor>
</comment>
<name>A0A8F2W332_CANAR</name>
<dbReference type="AlphaFoldDB" id="A0A8F2W332"/>
<keyword evidence="2" id="KW-0479">Metal-binding</keyword>
<dbReference type="Gene3D" id="3.20.20.140">
    <property type="entry name" value="Metal-dependent hydrolases"/>
    <property type="match status" value="2"/>
</dbReference>
<proteinExistence type="predicted"/>
<evidence type="ECO:0000313" key="6">
    <source>
        <dbReference type="EMBL" id="QWW24873.1"/>
    </source>
</evidence>
<dbReference type="GO" id="GO:0006145">
    <property type="term" value="P:purine nucleobase catabolic process"/>
    <property type="evidence" value="ECO:0007669"/>
    <property type="project" value="TreeGrafter"/>
</dbReference>
<dbReference type="PROSITE" id="PS01137">
    <property type="entry name" value="TATD_1"/>
    <property type="match status" value="1"/>
</dbReference>
<dbReference type="GO" id="GO:0005737">
    <property type="term" value="C:cytoplasm"/>
    <property type="evidence" value="ECO:0007669"/>
    <property type="project" value="TreeGrafter"/>
</dbReference>